<dbReference type="OrthoDB" id="108782at2"/>
<proteinExistence type="predicted"/>
<dbReference type="Proteomes" id="UP000311605">
    <property type="component" value="Unassembled WGS sequence"/>
</dbReference>
<name>A0A5C4XEL2_9HYPH</name>
<reference evidence="1 2" key="1">
    <citation type="submission" date="2019-06" db="EMBL/GenBank/DDBJ databases">
        <title>The draft genome of Rhizobium smilacinae PTYR-5.</title>
        <authorList>
            <person name="Liu L."/>
            <person name="Li L."/>
            <person name="Zhang X."/>
        </authorList>
    </citation>
    <scope>NUCLEOTIDE SEQUENCE [LARGE SCALE GENOMIC DNA]</scope>
    <source>
        <strain evidence="1 2">PTYR-5</strain>
    </source>
</reference>
<organism evidence="1 2">
    <name type="scientific">Aliirhizobium smilacinae</name>
    <dbReference type="NCBI Taxonomy" id="1395944"/>
    <lineage>
        <taxon>Bacteria</taxon>
        <taxon>Pseudomonadati</taxon>
        <taxon>Pseudomonadota</taxon>
        <taxon>Alphaproteobacteria</taxon>
        <taxon>Hyphomicrobiales</taxon>
        <taxon>Rhizobiaceae</taxon>
        <taxon>Aliirhizobium</taxon>
    </lineage>
</organism>
<dbReference type="RefSeq" id="WP_139678906.1">
    <property type="nucleotide sequence ID" value="NZ_VDMN01000007.1"/>
</dbReference>
<protein>
    <submittedName>
        <fullName evidence="1">DUF2950 domain-containing protein</fullName>
    </submittedName>
</protein>
<accession>A0A5C4XEL2</accession>
<gene>
    <name evidence="1" type="ORF">FHP24_24755</name>
</gene>
<dbReference type="Pfam" id="PF11453">
    <property type="entry name" value="DUF2950"/>
    <property type="match status" value="1"/>
</dbReference>
<dbReference type="EMBL" id="VDMN01000007">
    <property type="protein sequence ID" value="TNM61000.1"/>
    <property type="molecule type" value="Genomic_DNA"/>
</dbReference>
<comment type="caution">
    <text evidence="1">The sequence shown here is derived from an EMBL/GenBank/DDBJ whole genome shotgun (WGS) entry which is preliminary data.</text>
</comment>
<dbReference type="InterPro" id="IPR021556">
    <property type="entry name" value="DUF2950"/>
</dbReference>
<keyword evidence="2" id="KW-1185">Reference proteome</keyword>
<evidence type="ECO:0000313" key="1">
    <source>
        <dbReference type="EMBL" id="TNM61000.1"/>
    </source>
</evidence>
<evidence type="ECO:0000313" key="2">
    <source>
        <dbReference type="Proteomes" id="UP000311605"/>
    </source>
</evidence>
<dbReference type="AlphaFoldDB" id="A0A5C4XEL2"/>
<sequence length="320" mass="34315">MIRTVTATMLSSVVTVSLFGIAVFPIAVGAVEPSEGTTIAGFASQTEPLVFDTPEAAVDAFKAALSADDFDRLANLLGLDPKKARSGEGVMDTYAEIREGAGKQLTVREADGRRILEIGEKLWPLPFPIVKGEDGKWSFDTYAGFEEIINRRVGENELQAIATMRAYVDAQKEYEAEDHDGDGVLEYAQKLMSSDGQTDGLYWSPDIGAGPSPAGAALESADVLSKAKSGAGYFGYRYRILTGQGPNIAGGKFDYVINGNMIAGFGLTAWPVRYGETGVHTFLVNANGTVYQADLGKNTDTIAPSIKIFNPDDNWDVTDD</sequence>